<dbReference type="STRING" id="1201294.BN140_2024"/>
<dbReference type="EMBL" id="HE964772">
    <property type="protein sequence ID" value="CCJ36947.1"/>
    <property type="molecule type" value="Genomic_DNA"/>
</dbReference>
<accession>I7LKF4</accession>
<evidence type="ECO:0000256" key="1">
    <source>
        <dbReference type="ARBA" id="ARBA00010751"/>
    </source>
</evidence>
<dbReference type="Pfam" id="PF01906">
    <property type="entry name" value="YbjQ_1"/>
    <property type="match status" value="1"/>
</dbReference>
<dbReference type="PATRIC" id="fig|1201294.9.peg.2221"/>
<reference evidence="4" key="1">
    <citation type="journal article" date="2012" name="J. Bacteriol.">
        <title>Complete genome sequence of the hydrogenotrophic, methanogenic archaeon Methanoculleus bourgensis strain MS2T, isolated from a sewage sludge digester.</title>
        <authorList>
            <person name="Maus I."/>
            <person name="Wibberg D."/>
            <person name="Stantscheff R."/>
            <person name="Eikmeyer F.G."/>
            <person name="Seffner A."/>
            <person name="Boelter J."/>
            <person name="Szczepanowski R."/>
            <person name="Blom J."/>
            <person name="Jaenicke S."/>
            <person name="Konig H."/>
            <person name="Puhler A."/>
            <person name="Schluter A."/>
        </authorList>
    </citation>
    <scope>NUCLEOTIDE SEQUENCE [LARGE SCALE GENOMIC DNA]</scope>
    <source>
        <strain evidence="4">ATCC 43281 / DSM 3045 / OCM 15 / MS2</strain>
    </source>
</reference>
<comment type="similarity">
    <text evidence="1 2">Belongs to the UPF0145 family.</text>
</comment>
<dbReference type="HAMAP" id="MF_00338">
    <property type="entry name" value="UPF0145"/>
    <property type="match status" value="1"/>
</dbReference>
<dbReference type="InterPro" id="IPR035439">
    <property type="entry name" value="UPF0145_dom_sf"/>
</dbReference>
<dbReference type="HOGENOM" id="CLU_117144_1_2_2"/>
<dbReference type="PANTHER" id="PTHR34068">
    <property type="entry name" value="UPF0145 PROTEIN YBJQ"/>
    <property type="match status" value="1"/>
</dbReference>
<sequence>MSSTRSRSEYMILTTTEEVPGYAVGEILGVVFGNTVRTKHLGKDVMAGLKSIVGGELQEYTDMLSDARTEAYNRMANAARDLGADAVVNIRFTTSQTMATAAELLAYGTAVRLVPKK</sequence>
<dbReference type="Proteomes" id="UP000009007">
    <property type="component" value="Chromosome I"/>
</dbReference>
<dbReference type="KEGG" id="mbg:BN140_2024"/>
<dbReference type="InterPro" id="IPR002765">
    <property type="entry name" value="UPF0145_YbjQ-like"/>
</dbReference>
<dbReference type="SUPFAM" id="SSF117782">
    <property type="entry name" value="YbjQ-like"/>
    <property type="match status" value="1"/>
</dbReference>
<protein>
    <recommendedName>
        <fullName evidence="2">UPF0145 protein BN140_2024</fullName>
    </recommendedName>
</protein>
<proteinExistence type="inferred from homology"/>
<evidence type="ECO:0000256" key="2">
    <source>
        <dbReference type="HAMAP-Rule" id="MF_00338"/>
    </source>
</evidence>
<dbReference type="AlphaFoldDB" id="I7LKF4"/>
<evidence type="ECO:0000313" key="4">
    <source>
        <dbReference type="Proteomes" id="UP000009007"/>
    </source>
</evidence>
<dbReference type="PANTHER" id="PTHR34068:SF2">
    <property type="entry name" value="UPF0145 PROTEIN SCO3412"/>
    <property type="match status" value="1"/>
</dbReference>
<organism evidence="3 4">
    <name type="scientific">Methanoculleus bourgensis (strain ATCC 43281 / DSM 3045 / OCM 15 / MS2)</name>
    <name type="common">Methanogenium bourgense</name>
    <dbReference type="NCBI Taxonomy" id="1201294"/>
    <lineage>
        <taxon>Archaea</taxon>
        <taxon>Methanobacteriati</taxon>
        <taxon>Methanobacteriota</taxon>
        <taxon>Stenosarchaea group</taxon>
        <taxon>Methanomicrobia</taxon>
        <taxon>Methanomicrobiales</taxon>
        <taxon>Methanomicrobiaceae</taxon>
        <taxon>Methanoculleus</taxon>
    </lineage>
</organism>
<evidence type="ECO:0000313" key="3">
    <source>
        <dbReference type="EMBL" id="CCJ36947.1"/>
    </source>
</evidence>
<name>I7LKF4_METBM</name>
<keyword evidence="4" id="KW-1185">Reference proteome</keyword>
<dbReference type="Gene3D" id="3.30.110.70">
    <property type="entry name" value="Hypothetical protein apc22750. Chain B"/>
    <property type="match status" value="1"/>
</dbReference>
<gene>
    <name evidence="3" type="ordered locus">BN140_2024</name>
</gene>